<evidence type="ECO:0000256" key="1">
    <source>
        <dbReference type="ARBA" id="ARBA00008558"/>
    </source>
</evidence>
<dbReference type="OrthoDB" id="9806359at2"/>
<evidence type="ECO:0000313" key="3">
    <source>
        <dbReference type="EMBL" id="PQA88563.1"/>
    </source>
</evidence>
<dbReference type="PANTHER" id="PTHR15108">
    <property type="entry name" value="N-ACYLGLUCOSAMINE-2-EPIMERASE"/>
    <property type="match status" value="1"/>
</dbReference>
<dbReference type="GO" id="GO:0005975">
    <property type="term" value="P:carbohydrate metabolic process"/>
    <property type="evidence" value="ECO:0007669"/>
    <property type="project" value="InterPro"/>
</dbReference>
<comment type="similarity">
    <text evidence="1">Belongs to the N-acylglucosamine 2-epimerase family.</text>
</comment>
<comment type="caution">
    <text evidence="3">The sequence shown here is derived from an EMBL/GenBank/DDBJ whole genome shotgun (WGS) entry which is preliminary data.</text>
</comment>
<keyword evidence="4" id="KW-1185">Reference proteome</keyword>
<name>A0A2S7K7U2_9PROT</name>
<sequence length="391" mass="43830">MTQSSTSRTAPEASLARLRDWFVQDALPLWAAEGYDEAGGGFYEALHFDGRPFTGRPRRVRTQARQIHTFSQASLRGWRNGAEALAAEGFEHFLSRACPDHGARGCVHRLDDEGAVIDDRRDLYDQAFLLLACASRWEAAQDERALKLADKTIAFLDSELAAPQGGWRESDQGELPRRQNPHMHLFEAFLALYRVTGREEFLARAGQIRELFARVFYGAEKGVIREFFDEDWRLQDKDQPVEPGHMLEWVWLLRAYDRAHDRTHDRTAGADSGSVREKLYARALALGADPGFFGFFDNKSPLTGGVHGAKRLWPQTEGFRAALVLGRRQEAAALADNLFMTYLAVETPGLWVDEFDAEGRPVAKDTPASILYHLYEAVAEADAVLSMGEAG</sequence>
<organism evidence="3 4">
    <name type="scientific">Hyphococcus luteus</name>
    <dbReference type="NCBI Taxonomy" id="2058213"/>
    <lineage>
        <taxon>Bacteria</taxon>
        <taxon>Pseudomonadati</taxon>
        <taxon>Pseudomonadota</taxon>
        <taxon>Alphaproteobacteria</taxon>
        <taxon>Parvularculales</taxon>
        <taxon>Parvularculaceae</taxon>
        <taxon>Hyphococcus</taxon>
    </lineage>
</organism>
<accession>A0A2S7K7U2</accession>
<dbReference type="Proteomes" id="UP000239504">
    <property type="component" value="Unassembled WGS sequence"/>
</dbReference>
<dbReference type="EMBL" id="PJCH01000005">
    <property type="protein sequence ID" value="PQA88563.1"/>
    <property type="molecule type" value="Genomic_DNA"/>
</dbReference>
<dbReference type="GO" id="GO:0016853">
    <property type="term" value="F:isomerase activity"/>
    <property type="evidence" value="ECO:0007669"/>
    <property type="project" value="UniProtKB-KW"/>
</dbReference>
<evidence type="ECO:0008006" key="5">
    <source>
        <dbReference type="Google" id="ProtNLM"/>
    </source>
</evidence>
<dbReference type="AlphaFoldDB" id="A0A2S7K7U2"/>
<keyword evidence="2" id="KW-0413">Isomerase</keyword>
<dbReference type="Gene3D" id="1.50.10.10">
    <property type="match status" value="1"/>
</dbReference>
<dbReference type="InterPro" id="IPR008928">
    <property type="entry name" value="6-hairpin_glycosidase_sf"/>
</dbReference>
<dbReference type="SUPFAM" id="SSF48208">
    <property type="entry name" value="Six-hairpin glycosidases"/>
    <property type="match status" value="1"/>
</dbReference>
<dbReference type="InterPro" id="IPR010819">
    <property type="entry name" value="AGE/CE"/>
</dbReference>
<dbReference type="InterPro" id="IPR012341">
    <property type="entry name" value="6hp_glycosidase-like_sf"/>
</dbReference>
<reference evidence="3 4" key="1">
    <citation type="submission" date="2017-12" db="EMBL/GenBank/DDBJ databases">
        <authorList>
            <person name="Hurst M.R.H."/>
        </authorList>
    </citation>
    <scope>NUCLEOTIDE SEQUENCE [LARGE SCALE GENOMIC DNA]</scope>
    <source>
        <strain evidence="3 4">SY-3-19</strain>
    </source>
</reference>
<proteinExistence type="inferred from homology"/>
<evidence type="ECO:0000313" key="4">
    <source>
        <dbReference type="Proteomes" id="UP000239504"/>
    </source>
</evidence>
<dbReference type="Pfam" id="PF07221">
    <property type="entry name" value="GlcNAc_2-epim"/>
    <property type="match status" value="1"/>
</dbReference>
<gene>
    <name evidence="3" type="ORF">CW354_09785</name>
</gene>
<protein>
    <recommendedName>
        <fullName evidence="5">Mannose-6-phosphate isomerase</fullName>
    </recommendedName>
</protein>
<evidence type="ECO:0000256" key="2">
    <source>
        <dbReference type="ARBA" id="ARBA00023235"/>
    </source>
</evidence>